<feature type="region of interest" description="Disordered" evidence="1">
    <location>
        <begin position="50"/>
        <end position="90"/>
    </location>
</feature>
<dbReference type="AlphaFoldDB" id="F3QRU2"/>
<reference evidence="2 3" key="1">
    <citation type="submission" date="2011-02" db="EMBL/GenBank/DDBJ databases">
        <authorList>
            <person name="Weinstock G."/>
            <person name="Sodergren E."/>
            <person name="Clifton S."/>
            <person name="Fulton L."/>
            <person name="Fulton B."/>
            <person name="Courtney L."/>
            <person name="Fronick C."/>
            <person name="Harrison M."/>
            <person name="Strong C."/>
            <person name="Farmer C."/>
            <person name="Delahaunty K."/>
            <person name="Markovic C."/>
            <person name="Hall O."/>
            <person name="Minx P."/>
            <person name="Tomlinson C."/>
            <person name="Mitreva M."/>
            <person name="Hou S."/>
            <person name="Chen J."/>
            <person name="Wollam A."/>
            <person name="Pepin K.H."/>
            <person name="Johnson M."/>
            <person name="Bhonagiri V."/>
            <person name="Zhang X."/>
            <person name="Suruliraj S."/>
            <person name="Warren W."/>
            <person name="Chinwalla A."/>
            <person name="Mardis E.R."/>
            <person name="Wilson R.K."/>
        </authorList>
    </citation>
    <scope>NUCLEOTIDE SEQUENCE [LARGE SCALE GENOMIC DNA]</scope>
    <source>
        <strain evidence="2 3">YIT 11841</strain>
    </source>
</reference>
<dbReference type="Proteomes" id="UP000005546">
    <property type="component" value="Unassembled WGS sequence"/>
</dbReference>
<accession>F3QRU2</accession>
<evidence type="ECO:0000313" key="3">
    <source>
        <dbReference type="Proteomes" id="UP000005546"/>
    </source>
</evidence>
<dbReference type="STRING" id="762982.HMPREF9442_00915"/>
<evidence type="ECO:0000313" key="2">
    <source>
        <dbReference type="EMBL" id="EGG55862.1"/>
    </source>
</evidence>
<dbReference type="EMBL" id="AFBR01000023">
    <property type="protein sequence ID" value="EGG55862.1"/>
    <property type="molecule type" value="Genomic_DNA"/>
</dbReference>
<dbReference type="HOGENOM" id="CLU_2438137_0_0_10"/>
<organism evidence="2 3">
    <name type="scientific">Paraprevotella xylaniphila YIT 11841</name>
    <dbReference type="NCBI Taxonomy" id="762982"/>
    <lineage>
        <taxon>Bacteria</taxon>
        <taxon>Pseudomonadati</taxon>
        <taxon>Bacteroidota</taxon>
        <taxon>Bacteroidia</taxon>
        <taxon>Bacteroidales</taxon>
        <taxon>Prevotellaceae</taxon>
        <taxon>Paraprevotella</taxon>
    </lineage>
</organism>
<gene>
    <name evidence="2" type="ORF">HMPREF9442_00915</name>
</gene>
<evidence type="ECO:0000256" key="1">
    <source>
        <dbReference type="SAM" id="MobiDB-lite"/>
    </source>
</evidence>
<name>F3QRU2_9BACT</name>
<sequence>MSYICGQKTDPKHGYYGFQKDCTSCRKEVEQKTKGRKNCEHATHRCTARGNATESRQPQIRPRKFPRRTTLRDGNMKKTPATFGHANEKP</sequence>
<proteinExistence type="predicted"/>
<protein>
    <submittedName>
        <fullName evidence="2">Conserved domain protein</fullName>
    </submittedName>
</protein>
<keyword evidence="3" id="KW-1185">Reference proteome</keyword>
<comment type="caution">
    <text evidence="2">The sequence shown here is derived from an EMBL/GenBank/DDBJ whole genome shotgun (WGS) entry which is preliminary data.</text>
</comment>